<dbReference type="InterPro" id="IPR005302">
    <property type="entry name" value="MoCF_Sase_C"/>
</dbReference>
<dbReference type="GO" id="GO:0003824">
    <property type="term" value="F:catalytic activity"/>
    <property type="evidence" value="ECO:0007669"/>
    <property type="project" value="InterPro"/>
</dbReference>
<evidence type="ECO:0000313" key="3">
    <source>
        <dbReference type="Proteomes" id="UP000052258"/>
    </source>
</evidence>
<evidence type="ECO:0000259" key="1">
    <source>
        <dbReference type="PROSITE" id="PS51340"/>
    </source>
</evidence>
<feature type="domain" description="MOSC" evidence="1">
    <location>
        <begin position="27"/>
        <end position="163"/>
    </location>
</feature>
<accession>A0A0J8GF78</accession>
<dbReference type="Proteomes" id="UP000052258">
    <property type="component" value="Unassembled WGS sequence"/>
</dbReference>
<dbReference type="OrthoDB" id="9786134at2"/>
<dbReference type="SUPFAM" id="SSF50800">
    <property type="entry name" value="PK beta-barrel domain-like"/>
    <property type="match status" value="1"/>
</dbReference>
<dbReference type="Gene3D" id="2.40.33.20">
    <property type="entry name" value="PK beta-barrel domain-like"/>
    <property type="match status" value="1"/>
</dbReference>
<comment type="caution">
    <text evidence="2">The sequence shown here is derived from an EMBL/GenBank/DDBJ whole genome shotgun (WGS) entry which is preliminary data.</text>
</comment>
<keyword evidence="3" id="KW-1185">Reference proteome</keyword>
<dbReference type="GO" id="GO:0030170">
    <property type="term" value="F:pyridoxal phosphate binding"/>
    <property type="evidence" value="ECO:0007669"/>
    <property type="project" value="InterPro"/>
</dbReference>
<dbReference type="PANTHER" id="PTHR30212">
    <property type="entry name" value="PROTEIN YIIM"/>
    <property type="match status" value="1"/>
</dbReference>
<dbReference type="RefSeq" id="WP_059140050.1">
    <property type="nucleotide sequence ID" value="NZ_KQ130615.1"/>
</dbReference>
<evidence type="ECO:0000313" key="2">
    <source>
        <dbReference type="EMBL" id="KMT59428.1"/>
    </source>
</evidence>
<dbReference type="InterPro" id="IPR011037">
    <property type="entry name" value="Pyrv_Knase-like_insert_dom_sf"/>
</dbReference>
<sequence>MRQVHHVAIGKPKEMMISNRSKMMTGIEKTGVLEAHLTLQGFTGDGPFNMKHHGGPDRTVCIFPIEHYAYFEEKFQKTLPKSAFGENLMVSGMLEKDVSIGDIFQIGEAVIQVTEARNPCSTIAKYNHMPELYKEVQRTGFTGYLCRTIQEGTIKKWDEVTLLEADSRHVTVSYCHDMVLHRKGEKADFEKIMAVKALSERYYAALQKKLER</sequence>
<name>A0A0J8GF78_9LIST</name>
<gene>
    <name evidence="2" type="ORF">X560_1367</name>
</gene>
<reference evidence="2 3" key="1">
    <citation type="journal article" date="2015" name="Genome Biol. Evol.">
        <title>Comparative Genomics of Listeria Sensu Lato: Genus-Wide Differences in Evolutionary Dynamics and the Progressive Gain of Complex, Potentially Pathogenicity-Related Traits through Lateral Gene Transfer.</title>
        <authorList>
            <person name="Chiara M."/>
            <person name="Caruso M."/>
            <person name="D'Erchia A.M."/>
            <person name="Manzari C."/>
            <person name="Fraccalvieri R."/>
            <person name="Goffredo E."/>
            <person name="Latorre L."/>
            <person name="Miccolupo A."/>
            <person name="Padalino I."/>
            <person name="Santagada G."/>
            <person name="Chiocco D."/>
            <person name="Pesole G."/>
            <person name="Horner D.S."/>
            <person name="Parisi A."/>
        </authorList>
    </citation>
    <scope>NUCLEOTIDE SEQUENCE [LARGE SCALE GENOMIC DNA]</scope>
    <source>
        <strain evidence="2 3">1991</strain>
    </source>
</reference>
<dbReference type="GO" id="GO:0030151">
    <property type="term" value="F:molybdenum ion binding"/>
    <property type="evidence" value="ECO:0007669"/>
    <property type="project" value="InterPro"/>
</dbReference>
<organism evidence="2 3">
    <name type="scientific">Listeria fleischmannii 1991</name>
    <dbReference type="NCBI Taxonomy" id="1430899"/>
    <lineage>
        <taxon>Bacteria</taxon>
        <taxon>Bacillati</taxon>
        <taxon>Bacillota</taxon>
        <taxon>Bacilli</taxon>
        <taxon>Bacillales</taxon>
        <taxon>Listeriaceae</taxon>
        <taxon>Listeria</taxon>
    </lineage>
</organism>
<dbReference type="PROSITE" id="PS51340">
    <property type="entry name" value="MOSC"/>
    <property type="match status" value="1"/>
</dbReference>
<dbReference type="InterPro" id="IPR052353">
    <property type="entry name" value="Benzoxazolinone_Detox_Enz"/>
</dbReference>
<dbReference type="PATRIC" id="fig|1430899.3.peg.1570"/>
<dbReference type="Pfam" id="PF03473">
    <property type="entry name" value="MOSC"/>
    <property type="match status" value="1"/>
</dbReference>
<protein>
    <submittedName>
        <fullName evidence="2">MOSC domain-containing protein-containing protein-containing protein</fullName>
    </submittedName>
</protein>
<proteinExistence type="predicted"/>
<dbReference type="PANTHER" id="PTHR30212:SF2">
    <property type="entry name" value="PROTEIN YIIM"/>
    <property type="match status" value="1"/>
</dbReference>
<dbReference type="EMBL" id="AZHO01000019">
    <property type="protein sequence ID" value="KMT59428.1"/>
    <property type="molecule type" value="Genomic_DNA"/>
</dbReference>
<dbReference type="AlphaFoldDB" id="A0A0J8GF78"/>